<dbReference type="Pfam" id="PF13517">
    <property type="entry name" value="FG-GAP_3"/>
    <property type="match status" value="2"/>
</dbReference>
<sequence length="412" mass="44594" precursor="true">MTHRIYLRSAAALLIAFSLGRFAGAVEFKDAGDISAGSVRGLTSMDVGDFNGDGRADVFAAEGGKHASGRRTLAWFESPANSSKSTWQRHDINVDADLAEFLGAAKLADIDSDGDIDVVISSDKHSGNKKSANVFVLLNPGSSSADDSVWGVQRVTPVAMPWHHINDMELADIDSNGRIDIVVRSLDPNEIHILFQAESGQYALRSLPTGIEKSEGLAVGDLNNDGRPDVTFTGYWLETPVDPQEGHFLLRAIDADFKAVNQNTKEAIGDIDGDGHPDVLIGPAERYRGGGNHHLVWYQNPGNETAETWKKTVVIKKINNCHTIKLVDVDRDSDLDIILGIPWGKSRVDLLLNDGRGNFSKPQTLVEGKGLYSGAIGDVDGDGDLDIVGQDTYSRNSRPFLYRNMLPSAGSD</sequence>
<accession>A0A517R3C4</accession>
<dbReference type="Gene3D" id="2.130.10.130">
    <property type="entry name" value="Integrin alpha, N-terminal"/>
    <property type="match status" value="2"/>
</dbReference>
<gene>
    <name evidence="3" type="ORF">Pan189_27380</name>
</gene>
<dbReference type="PANTHER" id="PTHR46580">
    <property type="entry name" value="SENSOR KINASE-RELATED"/>
    <property type="match status" value="1"/>
</dbReference>
<keyword evidence="4" id="KW-1185">Reference proteome</keyword>
<dbReference type="InterPro" id="IPR013517">
    <property type="entry name" value="FG-GAP"/>
</dbReference>
<dbReference type="KEGG" id="svp:Pan189_27380"/>
<evidence type="ECO:0000313" key="3">
    <source>
        <dbReference type="EMBL" id="QDT38347.1"/>
    </source>
</evidence>
<dbReference type="InterPro" id="IPR028994">
    <property type="entry name" value="Integrin_alpha_N"/>
</dbReference>
<evidence type="ECO:0000256" key="1">
    <source>
        <dbReference type="ARBA" id="ARBA00022729"/>
    </source>
</evidence>
<proteinExistence type="predicted"/>
<feature type="chain" id="PRO_5022079217" evidence="2">
    <location>
        <begin position="24"/>
        <end position="412"/>
    </location>
</feature>
<dbReference type="PANTHER" id="PTHR46580:SF4">
    <property type="entry name" value="ATP_GTP-BINDING PROTEIN"/>
    <property type="match status" value="1"/>
</dbReference>
<dbReference type="Proteomes" id="UP000317318">
    <property type="component" value="Chromosome"/>
</dbReference>
<dbReference type="EMBL" id="CP036268">
    <property type="protein sequence ID" value="QDT38347.1"/>
    <property type="molecule type" value="Genomic_DNA"/>
</dbReference>
<evidence type="ECO:0000256" key="2">
    <source>
        <dbReference type="SAM" id="SignalP"/>
    </source>
</evidence>
<protein>
    <submittedName>
        <fullName evidence="3">FG-GAP repeat protein</fullName>
    </submittedName>
</protein>
<dbReference type="SUPFAM" id="SSF69318">
    <property type="entry name" value="Integrin alpha N-terminal domain"/>
    <property type="match status" value="2"/>
</dbReference>
<reference evidence="3 4" key="1">
    <citation type="submission" date="2019-02" db="EMBL/GenBank/DDBJ databases">
        <title>Deep-cultivation of Planctomycetes and their phenomic and genomic characterization uncovers novel biology.</title>
        <authorList>
            <person name="Wiegand S."/>
            <person name="Jogler M."/>
            <person name="Boedeker C."/>
            <person name="Pinto D."/>
            <person name="Vollmers J."/>
            <person name="Rivas-Marin E."/>
            <person name="Kohn T."/>
            <person name="Peeters S.H."/>
            <person name="Heuer A."/>
            <person name="Rast P."/>
            <person name="Oberbeckmann S."/>
            <person name="Bunk B."/>
            <person name="Jeske O."/>
            <person name="Meyerdierks A."/>
            <person name="Storesund J.E."/>
            <person name="Kallscheuer N."/>
            <person name="Luecker S."/>
            <person name="Lage O.M."/>
            <person name="Pohl T."/>
            <person name="Merkel B.J."/>
            <person name="Hornburger P."/>
            <person name="Mueller R.-W."/>
            <person name="Bruemmer F."/>
            <person name="Labrenz M."/>
            <person name="Spormann A.M."/>
            <person name="Op den Camp H."/>
            <person name="Overmann J."/>
            <person name="Amann R."/>
            <person name="Jetten M.S.M."/>
            <person name="Mascher T."/>
            <person name="Medema M.H."/>
            <person name="Devos D.P."/>
            <person name="Kaster A.-K."/>
            <person name="Ovreas L."/>
            <person name="Rohde M."/>
            <person name="Galperin M.Y."/>
            <person name="Jogler C."/>
        </authorList>
    </citation>
    <scope>NUCLEOTIDE SEQUENCE [LARGE SCALE GENOMIC DNA]</scope>
    <source>
        <strain evidence="3 4">Pan189</strain>
    </source>
</reference>
<feature type="signal peptide" evidence="2">
    <location>
        <begin position="1"/>
        <end position="23"/>
    </location>
</feature>
<dbReference type="RefSeq" id="WP_310820451.1">
    <property type="nucleotide sequence ID" value="NZ_CP036268.1"/>
</dbReference>
<organism evidence="3 4">
    <name type="scientific">Stratiformator vulcanicus</name>
    <dbReference type="NCBI Taxonomy" id="2527980"/>
    <lineage>
        <taxon>Bacteria</taxon>
        <taxon>Pseudomonadati</taxon>
        <taxon>Planctomycetota</taxon>
        <taxon>Planctomycetia</taxon>
        <taxon>Planctomycetales</taxon>
        <taxon>Planctomycetaceae</taxon>
        <taxon>Stratiformator</taxon>
    </lineage>
</organism>
<dbReference type="AlphaFoldDB" id="A0A517R3C4"/>
<evidence type="ECO:0000313" key="4">
    <source>
        <dbReference type="Proteomes" id="UP000317318"/>
    </source>
</evidence>
<keyword evidence="1 2" id="KW-0732">Signal</keyword>
<name>A0A517R3C4_9PLAN</name>